<feature type="compositionally biased region" description="Low complexity" evidence="1">
    <location>
        <begin position="52"/>
        <end position="61"/>
    </location>
</feature>
<evidence type="ECO:0000313" key="3">
    <source>
        <dbReference type="Proteomes" id="UP000059680"/>
    </source>
</evidence>
<protein>
    <submittedName>
        <fullName evidence="2">Os04g0583266 protein</fullName>
    </submittedName>
</protein>
<dbReference type="Gramene" id="Os04t0583266-00">
    <property type="protein sequence ID" value="Os04t0583266-00"/>
    <property type="gene ID" value="Os04g0583266"/>
</dbReference>
<reference evidence="2 3" key="2">
    <citation type="journal article" date="2013" name="Plant Cell Physiol.">
        <title>Rice Annotation Project Database (RAP-DB): an integrative and interactive database for rice genomics.</title>
        <authorList>
            <person name="Sakai H."/>
            <person name="Lee S.S."/>
            <person name="Tanaka T."/>
            <person name="Numa H."/>
            <person name="Kim J."/>
            <person name="Kawahara Y."/>
            <person name="Wakimoto H."/>
            <person name="Yang C.C."/>
            <person name="Iwamoto M."/>
            <person name="Abe T."/>
            <person name="Yamada Y."/>
            <person name="Muto A."/>
            <person name="Inokuchi H."/>
            <person name="Ikemura T."/>
            <person name="Matsumoto T."/>
            <person name="Sasaki T."/>
            <person name="Itoh T."/>
        </authorList>
    </citation>
    <scope>NUCLEOTIDE SEQUENCE [LARGE SCALE GENOMIC DNA]</scope>
    <source>
        <strain evidence="3">cv. Nipponbare</strain>
    </source>
</reference>
<dbReference type="InParanoid" id="A0A0P0WE65"/>
<name>A0A0P0WE65_ORYSJ</name>
<gene>
    <name evidence="2" type="ordered locus">Os04g0583266</name>
    <name evidence="2" type="ORF">OSNPB_040583266</name>
</gene>
<feature type="region of interest" description="Disordered" evidence="1">
    <location>
        <begin position="93"/>
        <end position="119"/>
    </location>
</feature>
<accession>A0A0P0WE65</accession>
<sequence length="119" mass="13334">GLGEIAAVAGERVLLLAPSTDSCPPLDTFLKDAALALPQSGRGERRPRRCASRSPSPTSAAARRLEALPHRLRHVLQAAHRRQRRERLRLAVEELGEPPPAERELRHERGHLEVARRRR</sequence>
<feature type="compositionally biased region" description="Basic and acidic residues" evidence="1">
    <location>
        <begin position="100"/>
        <end position="119"/>
    </location>
</feature>
<dbReference type="PaxDb" id="39947-A0A0P0WE65"/>
<reference evidence="2 3" key="3">
    <citation type="journal article" date="2013" name="Rice">
        <title>Improvement of the Oryza sativa Nipponbare reference genome using next generation sequence and optical map data.</title>
        <authorList>
            <person name="Kawahara Y."/>
            <person name="de la Bastide M."/>
            <person name="Hamilton J.P."/>
            <person name="Kanamori H."/>
            <person name="McCombie W.R."/>
            <person name="Ouyang S."/>
            <person name="Schwartz D.C."/>
            <person name="Tanaka T."/>
            <person name="Wu J."/>
            <person name="Zhou S."/>
            <person name="Childs K.L."/>
            <person name="Davidson R.M."/>
            <person name="Lin H."/>
            <person name="Quesada-Ocampo L."/>
            <person name="Vaillancourt B."/>
            <person name="Sakai H."/>
            <person name="Lee S.S."/>
            <person name="Kim J."/>
            <person name="Numa H."/>
            <person name="Itoh T."/>
            <person name="Buell C.R."/>
            <person name="Matsumoto T."/>
        </authorList>
    </citation>
    <scope>NUCLEOTIDE SEQUENCE [LARGE SCALE GENOMIC DNA]</scope>
    <source>
        <strain evidence="3">cv. Nipponbare</strain>
    </source>
</reference>
<dbReference type="AlphaFoldDB" id="A0A0P0WE65"/>
<evidence type="ECO:0000256" key="1">
    <source>
        <dbReference type="SAM" id="MobiDB-lite"/>
    </source>
</evidence>
<evidence type="ECO:0000313" key="2">
    <source>
        <dbReference type="EMBL" id="BAS90669.1"/>
    </source>
</evidence>
<feature type="region of interest" description="Disordered" evidence="1">
    <location>
        <begin position="37"/>
        <end position="61"/>
    </location>
</feature>
<feature type="non-terminal residue" evidence="2">
    <location>
        <position position="1"/>
    </location>
</feature>
<dbReference type="Proteomes" id="UP000059680">
    <property type="component" value="Chromosome 4"/>
</dbReference>
<reference evidence="3" key="1">
    <citation type="journal article" date="2005" name="Nature">
        <title>The map-based sequence of the rice genome.</title>
        <authorList>
            <consortium name="International rice genome sequencing project (IRGSP)"/>
            <person name="Matsumoto T."/>
            <person name="Wu J."/>
            <person name="Kanamori H."/>
            <person name="Katayose Y."/>
            <person name="Fujisawa M."/>
            <person name="Namiki N."/>
            <person name="Mizuno H."/>
            <person name="Yamamoto K."/>
            <person name="Antonio B.A."/>
            <person name="Baba T."/>
            <person name="Sakata K."/>
            <person name="Nagamura Y."/>
            <person name="Aoki H."/>
            <person name="Arikawa K."/>
            <person name="Arita K."/>
            <person name="Bito T."/>
            <person name="Chiden Y."/>
            <person name="Fujitsuka N."/>
            <person name="Fukunaka R."/>
            <person name="Hamada M."/>
            <person name="Harada C."/>
            <person name="Hayashi A."/>
            <person name="Hijishita S."/>
            <person name="Honda M."/>
            <person name="Hosokawa S."/>
            <person name="Ichikawa Y."/>
            <person name="Idonuma A."/>
            <person name="Iijima M."/>
            <person name="Ikeda M."/>
            <person name="Ikeno M."/>
            <person name="Ito K."/>
            <person name="Ito S."/>
            <person name="Ito T."/>
            <person name="Ito Y."/>
            <person name="Ito Y."/>
            <person name="Iwabuchi A."/>
            <person name="Kamiya K."/>
            <person name="Karasawa W."/>
            <person name="Kurita K."/>
            <person name="Katagiri S."/>
            <person name="Kikuta A."/>
            <person name="Kobayashi H."/>
            <person name="Kobayashi N."/>
            <person name="Machita K."/>
            <person name="Maehara T."/>
            <person name="Masukawa M."/>
            <person name="Mizubayashi T."/>
            <person name="Mukai Y."/>
            <person name="Nagasaki H."/>
            <person name="Nagata Y."/>
            <person name="Naito S."/>
            <person name="Nakashima M."/>
            <person name="Nakama Y."/>
            <person name="Nakamichi Y."/>
            <person name="Nakamura M."/>
            <person name="Meguro A."/>
            <person name="Negishi M."/>
            <person name="Ohta I."/>
            <person name="Ohta T."/>
            <person name="Okamoto M."/>
            <person name="Ono N."/>
            <person name="Saji S."/>
            <person name="Sakaguchi M."/>
            <person name="Sakai K."/>
            <person name="Shibata M."/>
            <person name="Shimokawa T."/>
            <person name="Song J."/>
            <person name="Takazaki Y."/>
            <person name="Terasawa K."/>
            <person name="Tsugane M."/>
            <person name="Tsuji K."/>
            <person name="Ueda S."/>
            <person name="Waki K."/>
            <person name="Yamagata H."/>
            <person name="Yamamoto M."/>
            <person name="Yamamoto S."/>
            <person name="Yamane H."/>
            <person name="Yoshiki S."/>
            <person name="Yoshihara R."/>
            <person name="Yukawa K."/>
            <person name="Zhong H."/>
            <person name="Yano M."/>
            <person name="Yuan Q."/>
            <person name="Ouyang S."/>
            <person name="Liu J."/>
            <person name="Jones K.M."/>
            <person name="Gansberger K."/>
            <person name="Moffat K."/>
            <person name="Hill J."/>
            <person name="Bera J."/>
            <person name="Fadrosh D."/>
            <person name="Jin S."/>
            <person name="Johri S."/>
            <person name="Kim M."/>
            <person name="Overton L."/>
            <person name="Reardon M."/>
            <person name="Tsitrin T."/>
            <person name="Vuong H."/>
            <person name="Weaver B."/>
            <person name="Ciecko A."/>
            <person name="Tallon L."/>
            <person name="Jackson J."/>
            <person name="Pai G."/>
            <person name="Aken S.V."/>
            <person name="Utterback T."/>
            <person name="Reidmuller S."/>
            <person name="Feldblyum T."/>
            <person name="Hsiao J."/>
            <person name="Zismann V."/>
            <person name="Iobst S."/>
            <person name="de Vazeille A.R."/>
            <person name="Buell C.R."/>
            <person name="Ying K."/>
            <person name="Li Y."/>
            <person name="Lu T."/>
            <person name="Huang Y."/>
            <person name="Zhao Q."/>
            <person name="Feng Q."/>
            <person name="Zhang L."/>
            <person name="Zhu J."/>
            <person name="Weng Q."/>
            <person name="Mu J."/>
            <person name="Lu Y."/>
            <person name="Fan D."/>
            <person name="Liu Y."/>
            <person name="Guan J."/>
            <person name="Zhang Y."/>
            <person name="Yu S."/>
            <person name="Liu X."/>
            <person name="Zhang Y."/>
            <person name="Hong G."/>
            <person name="Han B."/>
            <person name="Choisne N."/>
            <person name="Demange N."/>
            <person name="Orjeda G."/>
            <person name="Samain S."/>
            <person name="Cattolico L."/>
            <person name="Pelletier E."/>
            <person name="Couloux A."/>
            <person name="Segurens B."/>
            <person name="Wincker P."/>
            <person name="D'Hont A."/>
            <person name="Scarpelli C."/>
            <person name="Weissenbach J."/>
            <person name="Salanoubat M."/>
            <person name="Quetier F."/>
            <person name="Yu Y."/>
            <person name="Kim H.R."/>
            <person name="Rambo T."/>
            <person name="Currie J."/>
            <person name="Collura K."/>
            <person name="Luo M."/>
            <person name="Yang T."/>
            <person name="Ammiraju J.S.S."/>
            <person name="Engler F."/>
            <person name="Soderlund C."/>
            <person name="Wing R.A."/>
            <person name="Palmer L.E."/>
            <person name="de la Bastide M."/>
            <person name="Spiegel L."/>
            <person name="Nascimento L."/>
            <person name="Zutavern T."/>
            <person name="O'Shaughnessy A."/>
            <person name="Dike S."/>
            <person name="Dedhia N."/>
            <person name="Preston R."/>
            <person name="Balija V."/>
            <person name="McCombie W.R."/>
            <person name="Chow T."/>
            <person name="Chen H."/>
            <person name="Chung M."/>
            <person name="Chen C."/>
            <person name="Shaw J."/>
            <person name="Wu H."/>
            <person name="Hsiao K."/>
            <person name="Chao Y."/>
            <person name="Chu M."/>
            <person name="Cheng C."/>
            <person name="Hour A."/>
            <person name="Lee P."/>
            <person name="Lin S."/>
            <person name="Lin Y."/>
            <person name="Liou J."/>
            <person name="Liu S."/>
            <person name="Hsing Y."/>
            <person name="Raghuvanshi S."/>
            <person name="Mohanty A."/>
            <person name="Bharti A.K."/>
            <person name="Gaur A."/>
            <person name="Gupta V."/>
            <person name="Kumar D."/>
            <person name="Ravi V."/>
            <person name="Vij S."/>
            <person name="Kapur A."/>
            <person name="Khurana P."/>
            <person name="Khurana P."/>
            <person name="Khurana J.P."/>
            <person name="Tyagi A.K."/>
            <person name="Gaikwad K."/>
            <person name="Singh A."/>
            <person name="Dalal V."/>
            <person name="Srivastava S."/>
            <person name="Dixit A."/>
            <person name="Pal A.K."/>
            <person name="Ghazi I.A."/>
            <person name="Yadav M."/>
            <person name="Pandit A."/>
            <person name="Bhargava A."/>
            <person name="Sureshbabu K."/>
            <person name="Batra K."/>
            <person name="Sharma T.R."/>
            <person name="Mohapatra T."/>
            <person name="Singh N.K."/>
            <person name="Messing J."/>
            <person name="Nelson A.B."/>
            <person name="Fuks G."/>
            <person name="Kavchok S."/>
            <person name="Keizer G."/>
            <person name="Linton E."/>
            <person name="Llaca V."/>
            <person name="Song R."/>
            <person name="Tanyolac B."/>
            <person name="Young S."/>
            <person name="Ho-Il K."/>
            <person name="Hahn J.H."/>
            <person name="Sangsakoo G."/>
            <person name="Vanavichit A."/>
            <person name="de Mattos Luiz.A.T."/>
            <person name="Zimmer P.D."/>
            <person name="Malone G."/>
            <person name="Dellagostin O."/>
            <person name="de Oliveira A.C."/>
            <person name="Bevan M."/>
            <person name="Bancroft I."/>
            <person name="Minx P."/>
            <person name="Cordum H."/>
            <person name="Wilson R."/>
            <person name="Cheng Z."/>
            <person name="Jin W."/>
            <person name="Jiang J."/>
            <person name="Leong S.A."/>
            <person name="Iwama H."/>
            <person name="Gojobori T."/>
            <person name="Itoh T."/>
            <person name="Niimura Y."/>
            <person name="Fujii Y."/>
            <person name="Habara T."/>
            <person name="Sakai H."/>
            <person name="Sato Y."/>
            <person name="Wilson G."/>
            <person name="Kumar K."/>
            <person name="McCouch S."/>
            <person name="Juretic N."/>
            <person name="Hoen D."/>
            <person name="Wright S."/>
            <person name="Bruskiewich R."/>
            <person name="Bureau T."/>
            <person name="Miyao A."/>
            <person name="Hirochika H."/>
            <person name="Nishikawa T."/>
            <person name="Kadowaki K."/>
            <person name="Sugiura M."/>
            <person name="Burr B."/>
            <person name="Sasaki T."/>
        </authorList>
    </citation>
    <scope>NUCLEOTIDE SEQUENCE [LARGE SCALE GENOMIC DNA]</scope>
    <source>
        <strain evidence="3">cv. Nipponbare</strain>
    </source>
</reference>
<proteinExistence type="predicted"/>
<dbReference type="EMBL" id="AP014960">
    <property type="protein sequence ID" value="BAS90669.1"/>
    <property type="molecule type" value="Genomic_DNA"/>
</dbReference>
<organism evidence="2 3">
    <name type="scientific">Oryza sativa subsp. japonica</name>
    <name type="common">Rice</name>
    <dbReference type="NCBI Taxonomy" id="39947"/>
    <lineage>
        <taxon>Eukaryota</taxon>
        <taxon>Viridiplantae</taxon>
        <taxon>Streptophyta</taxon>
        <taxon>Embryophyta</taxon>
        <taxon>Tracheophyta</taxon>
        <taxon>Spermatophyta</taxon>
        <taxon>Magnoliopsida</taxon>
        <taxon>Liliopsida</taxon>
        <taxon>Poales</taxon>
        <taxon>Poaceae</taxon>
        <taxon>BOP clade</taxon>
        <taxon>Oryzoideae</taxon>
        <taxon>Oryzeae</taxon>
        <taxon>Oryzinae</taxon>
        <taxon>Oryza</taxon>
        <taxon>Oryza sativa</taxon>
    </lineage>
</organism>
<keyword evidence="3" id="KW-1185">Reference proteome</keyword>